<sequence length="536" mass="60906">MIKISSGFTTINEKLFPGAVVYLRNDAKQVYAKHQGIEMYCDRAVFYEKSNFIKAIGNVRMIQGDSIRMNSKYAEYNGNSKLAYAAGQVNMKSPESTLSTDTLYFDRARQQAFYRSGGTVKDTASTLKSRVGRYYLNDKKYVFLDDVVVTNPEYVINSNHLNFYSETGHTYMYGPSTITGATSKVYCERGFYDTRADEGYFVKNSSIDYNDRNVKGDSLYFNRNNSFASATNNIEITDTINNSVIRGHYAEVYRAKDSVFITKRAVAISVQEADSVYIHADTLLVTGKENDRLVRAYPDARFYKSDLSGKADSIASKQITGLTKMIRKPIMWSGLSQITGDSIHLQSNTVTEQIDSLRVFYNAFIVDQDSSGGFNQIKGKELIGLFENNEMTVVNIDKNVENLIYVRNDTDELIGINKGTSGRMQIEFEESEMVVITNFDQPRDITYPLEEIAENARTLRGLDWRGDEMLRSKEDLFKGKPLPQLIQIQGLPLPEVEEAFFTKENQEQLNKNSSLSKEDLENREEDELENIQDPDN</sequence>
<evidence type="ECO:0000313" key="3">
    <source>
        <dbReference type="EMBL" id="AZQ45229.1"/>
    </source>
</evidence>
<dbReference type="Gene3D" id="2.60.450.10">
    <property type="entry name" value="Lipopolysaccharide (LPS) transport protein A like domain"/>
    <property type="match status" value="2"/>
</dbReference>
<evidence type="ECO:0000256" key="1">
    <source>
        <dbReference type="SAM" id="MobiDB-lite"/>
    </source>
</evidence>
<dbReference type="Pfam" id="PF13100">
    <property type="entry name" value="OstA_2"/>
    <property type="match status" value="1"/>
</dbReference>
<feature type="compositionally biased region" description="Acidic residues" evidence="1">
    <location>
        <begin position="521"/>
        <end position="536"/>
    </location>
</feature>
<dbReference type="InterPro" id="IPR005653">
    <property type="entry name" value="OstA-like_N"/>
</dbReference>
<keyword evidence="4" id="KW-1185">Reference proteome</keyword>
<dbReference type="Proteomes" id="UP000279600">
    <property type="component" value="Chromosome"/>
</dbReference>
<protein>
    <submittedName>
        <fullName evidence="3">OstA-like protein</fullName>
    </submittedName>
</protein>
<accession>A0A3S9N1F9</accession>
<organism evidence="3 4">
    <name type="scientific">Nonlabens ponticola</name>
    <dbReference type="NCBI Taxonomy" id="2496866"/>
    <lineage>
        <taxon>Bacteria</taxon>
        <taxon>Pseudomonadati</taxon>
        <taxon>Bacteroidota</taxon>
        <taxon>Flavobacteriia</taxon>
        <taxon>Flavobacteriales</taxon>
        <taxon>Flavobacteriaceae</taxon>
        <taxon>Nonlabens</taxon>
    </lineage>
</organism>
<feature type="domain" description="Organic solvent tolerance-like N-terminal" evidence="2">
    <location>
        <begin position="28"/>
        <end position="158"/>
    </location>
</feature>
<gene>
    <name evidence="3" type="ORF">EJ995_10660</name>
</gene>
<feature type="region of interest" description="Disordered" evidence="1">
    <location>
        <begin position="502"/>
        <end position="536"/>
    </location>
</feature>
<name>A0A3S9N1F9_9FLAO</name>
<reference evidence="3 4" key="1">
    <citation type="submission" date="2018-12" db="EMBL/GenBank/DDBJ databases">
        <title>Complete genome of Nonlabens sp. MJ115.</title>
        <authorList>
            <person name="Choi H.S."/>
            <person name="Jung J."/>
        </authorList>
    </citation>
    <scope>NUCLEOTIDE SEQUENCE [LARGE SCALE GENOMIC DNA]</scope>
    <source>
        <strain evidence="3 4">MJ115</strain>
    </source>
</reference>
<proteinExistence type="predicted"/>
<dbReference type="OrthoDB" id="9805931at2"/>
<dbReference type="AlphaFoldDB" id="A0A3S9N1F9"/>
<evidence type="ECO:0000259" key="2">
    <source>
        <dbReference type="Pfam" id="PF13100"/>
    </source>
</evidence>
<dbReference type="EMBL" id="CP034549">
    <property type="protein sequence ID" value="AZQ45229.1"/>
    <property type="molecule type" value="Genomic_DNA"/>
</dbReference>
<evidence type="ECO:0000313" key="4">
    <source>
        <dbReference type="Proteomes" id="UP000279600"/>
    </source>
</evidence>
<dbReference type="KEGG" id="noj:EJ995_10660"/>